<dbReference type="Gene3D" id="3.90.1200.10">
    <property type="match status" value="1"/>
</dbReference>
<evidence type="ECO:0000259" key="1">
    <source>
        <dbReference type="SMART" id="SM00587"/>
    </source>
</evidence>
<protein>
    <submittedName>
        <fullName evidence="2">CHK domain-containing protein</fullName>
    </submittedName>
</protein>
<dbReference type="AlphaFoldDB" id="A0A1I8M9K8"/>
<feature type="domain" description="CHK kinase-like" evidence="1">
    <location>
        <begin position="143"/>
        <end position="333"/>
    </location>
</feature>
<dbReference type="VEuPathDB" id="VectorBase:MDOMA2_010483"/>
<sequence length="418" mass="48916">MESQQESMEIKNPTSSPPPYPTWIEASKFELLFHEIIANFERIQDFRVQPALEPGENYSTVILRVTAKVELKDATTKKISFIMKIAPDNEIFHKVMKVYDVFEIETAIYRGVVDEYRNMYRKVGIDIEFMANYYKLDVEHPYLLLEDLSSRGFKNMPRLDGLDTQHTEAALKKLAQWHAASAHRIDIEGPFNPFMCHSFLNESLRDIMKPLSDSVHKEFLECAKSYRGVEEKCYNALQRNVYDELVQSAKEEKQDFCVLNHGDFWSNNIMFQHDDEGNVTETFFVDFQGPRYGTPAQDLYTLLLSSTQYDIKLTKFDYFVWYYNRCLVESLRNLNYRPMIPTLKDLHIMLHKYGIWGYNAAIGSMATVLLDSCEEAKTENFLADTAAGKRFKTRLFTNSRYRQHIEMVLPWLYNRGAI</sequence>
<accession>A0A1I8M9K8</accession>
<reference evidence="2" key="1">
    <citation type="submission" date="2020-05" db="UniProtKB">
        <authorList>
            <consortium name="EnsemblMetazoa"/>
        </authorList>
    </citation>
    <scope>IDENTIFICATION</scope>
    <source>
        <strain evidence="2">Aabys</strain>
    </source>
</reference>
<dbReference type="InterPro" id="IPR015897">
    <property type="entry name" value="CHK_kinase-like"/>
</dbReference>
<dbReference type="InterPro" id="IPR011009">
    <property type="entry name" value="Kinase-like_dom_sf"/>
</dbReference>
<proteinExistence type="predicted"/>
<dbReference type="VEuPathDB" id="VectorBase:MDOA002639"/>
<dbReference type="eggNOG" id="ENOG502RZD1">
    <property type="taxonomic scope" value="Eukaryota"/>
</dbReference>
<name>A0A1I8M9K8_MUSDO</name>
<dbReference type="InterPro" id="IPR004119">
    <property type="entry name" value="EcKL"/>
</dbReference>
<dbReference type="PANTHER" id="PTHR11012:SF6">
    <property type="entry name" value="CHK DOMAIN OV1-RELATED"/>
    <property type="match status" value="1"/>
</dbReference>
<evidence type="ECO:0000313" key="2">
    <source>
        <dbReference type="EnsemblMetazoa" id="MDOA002639-PA"/>
    </source>
</evidence>
<dbReference type="SMART" id="SM00587">
    <property type="entry name" value="CHK"/>
    <property type="match status" value="1"/>
</dbReference>
<dbReference type="EnsemblMetazoa" id="MDOA002639-RA">
    <property type="protein sequence ID" value="MDOA002639-PA"/>
    <property type="gene ID" value="MDOA002639"/>
</dbReference>
<dbReference type="Pfam" id="PF02958">
    <property type="entry name" value="EcKL"/>
    <property type="match status" value="1"/>
</dbReference>
<organism evidence="2">
    <name type="scientific">Musca domestica</name>
    <name type="common">House fly</name>
    <dbReference type="NCBI Taxonomy" id="7370"/>
    <lineage>
        <taxon>Eukaryota</taxon>
        <taxon>Metazoa</taxon>
        <taxon>Ecdysozoa</taxon>
        <taxon>Arthropoda</taxon>
        <taxon>Hexapoda</taxon>
        <taxon>Insecta</taxon>
        <taxon>Pterygota</taxon>
        <taxon>Neoptera</taxon>
        <taxon>Endopterygota</taxon>
        <taxon>Diptera</taxon>
        <taxon>Brachycera</taxon>
        <taxon>Muscomorpha</taxon>
        <taxon>Muscoidea</taxon>
        <taxon>Muscidae</taxon>
        <taxon>Musca</taxon>
    </lineage>
</organism>
<dbReference type="STRING" id="7370.A0A1I8M9K8"/>
<dbReference type="SUPFAM" id="SSF56112">
    <property type="entry name" value="Protein kinase-like (PK-like)"/>
    <property type="match status" value="1"/>
</dbReference>
<dbReference type="PANTHER" id="PTHR11012">
    <property type="entry name" value="PROTEIN KINASE-LIKE DOMAIN-CONTAINING"/>
    <property type="match status" value="1"/>
</dbReference>